<feature type="region of interest" description="Disordered" evidence="1">
    <location>
        <begin position="1578"/>
        <end position="1617"/>
    </location>
</feature>
<dbReference type="EMBL" id="JYDW01000059">
    <property type="protein sequence ID" value="KRZ58309.1"/>
    <property type="molecule type" value="Genomic_DNA"/>
</dbReference>
<keyword evidence="5" id="KW-1185">Reference proteome</keyword>
<feature type="transmembrane region" description="Helical" evidence="2">
    <location>
        <begin position="214"/>
        <end position="239"/>
    </location>
</feature>
<accession>A0A0V1LFM3</accession>
<evidence type="ECO:0000259" key="3">
    <source>
        <dbReference type="PROSITE" id="PS50181"/>
    </source>
</evidence>
<protein>
    <submittedName>
        <fullName evidence="4">Germinal-center associated nuclear protein</fullName>
    </submittedName>
</protein>
<evidence type="ECO:0000313" key="4">
    <source>
        <dbReference type="EMBL" id="KRZ58309.1"/>
    </source>
</evidence>
<feature type="transmembrane region" description="Helical" evidence="2">
    <location>
        <begin position="314"/>
        <end position="333"/>
    </location>
</feature>
<proteinExistence type="predicted"/>
<evidence type="ECO:0000313" key="5">
    <source>
        <dbReference type="Proteomes" id="UP000054721"/>
    </source>
</evidence>
<dbReference type="PANTHER" id="PTHR12436">
    <property type="entry name" value="80 KDA MCM3-ASSOCIATED PROTEIN"/>
    <property type="match status" value="1"/>
</dbReference>
<keyword evidence="2" id="KW-0472">Membrane</keyword>
<feature type="domain" description="F-box" evidence="3">
    <location>
        <begin position="2509"/>
        <end position="2557"/>
    </location>
</feature>
<gene>
    <name evidence="4" type="primary">Mcm3ap</name>
    <name evidence="4" type="ORF">T02_13992</name>
</gene>
<dbReference type="GO" id="GO:0006406">
    <property type="term" value="P:mRNA export from nucleus"/>
    <property type="evidence" value="ECO:0007669"/>
    <property type="project" value="TreeGrafter"/>
</dbReference>
<dbReference type="GO" id="GO:0070390">
    <property type="term" value="C:transcription export complex 2"/>
    <property type="evidence" value="ECO:0007669"/>
    <property type="project" value="TreeGrafter"/>
</dbReference>
<evidence type="ECO:0000256" key="2">
    <source>
        <dbReference type="SAM" id="Phobius"/>
    </source>
</evidence>
<feature type="compositionally biased region" description="Acidic residues" evidence="1">
    <location>
        <begin position="1599"/>
        <end position="1616"/>
    </location>
</feature>
<dbReference type="OrthoDB" id="21502at2759"/>
<feature type="transmembrane region" description="Helical" evidence="2">
    <location>
        <begin position="157"/>
        <end position="176"/>
    </location>
</feature>
<feature type="transmembrane region" description="Helical" evidence="2">
    <location>
        <begin position="40"/>
        <end position="61"/>
    </location>
</feature>
<keyword evidence="2" id="KW-0812">Transmembrane</keyword>
<dbReference type="InterPro" id="IPR045107">
    <property type="entry name" value="SAC3/GANP/THP3"/>
</dbReference>
<feature type="transmembrane region" description="Helical" evidence="2">
    <location>
        <begin position="259"/>
        <end position="279"/>
    </location>
</feature>
<feature type="transmembrane region" description="Helical" evidence="2">
    <location>
        <begin position="67"/>
        <end position="88"/>
    </location>
</feature>
<feature type="non-terminal residue" evidence="4">
    <location>
        <position position="1"/>
    </location>
</feature>
<dbReference type="PROSITE" id="PS50181">
    <property type="entry name" value="FBOX"/>
    <property type="match status" value="1"/>
</dbReference>
<keyword evidence="2" id="KW-1133">Transmembrane helix</keyword>
<dbReference type="PANTHER" id="PTHR12436:SF3">
    <property type="entry name" value="GERMINAL-CENTER ASSOCIATED NUCLEAR PROTEIN"/>
    <property type="match status" value="1"/>
</dbReference>
<dbReference type="Pfam" id="PF03399">
    <property type="entry name" value="SAC3_GANP"/>
    <property type="match status" value="1"/>
</dbReference>
<reference evidence="4 5" key="1">
    <citation type="submission" date="2015-05" db="EMBL/GenBank/DDBJ databases">
        <title>Evolution of Trichinella species and genotypes.</title>
        <authorList>
            <person name="Korhonen P.K."/>
            <person name="Edoardo P."/>
            <person name="Giuseppe L.R."/>
            <person name="Gasser R.B."/>
        </authorList>
    </citation>
    <scope>NUCLEOTIDE SEQUENCE [LARGE SCALE GENOMIC DNA]</scope>
    <source>
        <strain evidence="4">ISS10</strain>
    </source>
</reference>
<feature type="transmembrane region" description="Helical" evidence="2">
    <location>
        <begin position="182"/>
        <end position="202"/>
    </location>
</feature>
<dbReference type="InterPro" id="IPR001810">
    <property type="entry name" value="F-box_dom"/>
</dbReference>
<dbReference type="Gene3D" id="1.25.40.990">
    <property type="match status" value="1"/>
</dbReference>
<name>A0A0V1LFM3_9BILA</name>
<dbReference type="InterPro" id="IPR005062">
    <property type="entry name" value="SAC3/GANP/THP3_conserved"/>
</dbReference>
<dbReference type="Proteomes" id="UP000054721">
    <property type="component" value="Unassembled WGS sequence"/>
</dbReference>
<comment type="caution">
    <text evidence="4">The sequence shown here is derived from an EMBL/GenBank/DDBJ whole genome shotgun (WGS) entry which is preliminary data.</text>
</comment>
<dbReference type="GO" id="GO:0005737">
    <property type="term" value="C:cytoplasm"/>
    <property type="evidence" value="ECO:0007669"/>
    <property type="project" value="TreeGrafter"/>
</dbReference>
<evidence type="ECO:0000256" key="1">
    <source>
        <dbReference type="SAM" id="MobiDB-lite"/>
    </source>
</evidence>
<organism evidence="4 5">
    <name type="scientific">Trichinella nativa</name>
    <dbReference type="NCBI Taxonomy" id="6335"/>
    <lineage>
        <taxon>Eukaryota</taxon>
        <taxon>Metazoa</taxon>
        <taxon>Ecdysozoa</taxon>
        <taxon>Nematoda</taxon>
        <taxon>Enoplea</taxon>
        <taxon>Dorylaimia</taxon>
        <taxon>Trichinellida</taxon>
        <taxon>Trichinellidae</taxon>
        <taxon>Trichinella</taxon>
    </lineage>
</organism>
<dbReference type="STRING" id="6335.A0A0V1LFM3"/>
<sequence length="2904" mass="329234">LYYLLVCLFICCWSRLFIFKKKMTTGRDPIQISTVHTMQYFFVNLFCSLMSATVHNAMQFLSNFTFWHFHFMHYAFTFLGMLVLALVGRIPRQVLPWRQMLPIALSRLFSSIGINTVANGHLEGGLFILRGFDCCITGLVLLVCNRMLGSRLKRTRHRYYIVIPIAVLSSLSWFYPTYWYVHFRWILFIPMAVIAGGFHNILSYNQYQKLGVPFSVFLMNISAYSAALLFIPIVVNKIFCFDCALESENDGMEFQLADYALLFGGMAAMFGLIFTQYMLMCHCNPIDYLVFRHFKYTLAAVGQQVTQNLMHYNFVNIFAQFSALCGSVCIPVGSCTDTLNKITSPHFRCLCQSGIMDGVQNINKRFSLFKNVGHPVPINVKVRRKTTKKLAHMRHFVGFSFRDRYKILESRDFNLRQGIIKENNAKEAKQVVGFCFEMCPEKERYRRLYQTAVPIYEMGKFWQNDAEDNVDHVHMVKEYVRSSADQPEPLPHELRPPHILSLTMGYLIQNVIVREPHIKKHLSAWYDFLTNRMHAIRKDITQQMLCDATTASILEKCVRFYIYGTYRLRSLPRALFDQQLNLNELGHCLASLLVMYQDLKKCSETSPNQLEFFIYNMIYRMNDADMLGLVCRYDANLSDNPRVSFILQLHKYFQQGNYVQFFKAYKESATFLEACLLSRYVMEFRVSSVNAIRRAHRMHKTTVKISSVADWLCFDSDKEAEAFLAHFRVLPYPDQPDMVNFNPKDFQPKPDSLKAWWPKLNFVKTKLTKALVEIINGGPITSEAVLPAPYDSFDNYSRYTRDPVLDIYFGKKVVTYEQLHGHAPGERLSVHQSSSVDAMQYDDEEDDPPLPAFLKNISIIYEKDIPPRLVPLKESRSCFLGAAGDLKFRRNSILFGRGKARVLQYKRSSYVPQVKYPSSSVEDRRMHQRRGTLNNTRRGRAGLCRSNMANRGNTRPPYRGSNYRRNVSDRYHYFKSPTRAQPCLTYRMNRSGQRGMNFYRRGALKGTKRPMGLEIQENLLNNQQTYSAKNTLQNDVNNLKTVCTDNLLVKQKLQTEHVLQETVQYANAATTFGGQVFEKPLPTAAPANISVPQIGSSLFNAENLKQNVEGIQFETNRGMIFPMTAIFNAAAETESAEKRILSEAAIVDGTSGNDAHSMEQECLIESFAEECRQIQPAQLGITSEIFSTQVTTPSTAVTSSSNFASWIGFPMASVREETLGVNSQAEQTKTNSGTSFPTGGLFNVAASDGKLPFNAASAFVQTTEANSSTPWLNFSFANVTKRQEEAQEKEFQAEKGTSLTWGSLFDKNFGTESKMKDQQQQLFTISTTQGAELATAMDSSVPLIDFSSEAKRNETADSSGKFGQEEKNIFFPVVSLSNYCEQMESVASEVTAVTETILPAVAAPAVSWSGFLSSSVTTQQEEVQEMDLEAHKGTLFPGDHFANVQNFQMQPLQFAPSAVSFPNMATNAYASFANFSQSTTNSGVTANGPELQKGTFFSFGSHVVDEQKPLFGESFTSQIPETPTSTVANFQSSWINLMKNFERKTESPMEAEMIDLTGSDSSLQISEMAMPAVVEPAAPLDQPLPDEMEMSTDGSMEAQVEEEEGGGKEEEEEEVAEPMIETADSVVLERDVNAGPTNQATCIANRQTTTDFTDANFTPEQTNEQTTCPFSTELAAEMPSIVVPSIFFETTSTETAYDEPLRKQMKIVSADFAQHQSLPGRQLDDHHSAVADAAGILPSDHSLNLSDIFAQDHLLSRRSCDVSSEMLETESSMQRKMRCVGAYRRIRDLFLAKELMEIAVDNLISRTVDQVVSELCKETIGALKQMMICRCLADILDCSYLRNTVRDICHQVILEEQKKMEEISKNSKTKTIQLMRKYFEIWYSITKTSRTRKYFAALPLFDSVETTRISRGRRSTSLLSLIDADEDEASDRRSGCSDDTVTETKLNSSVLESWHGLDWPGLIRKWAAGSSGYKVSVNLKTRIRLLRCGLFVDPTLTATTREWIRLQFGLLAVRSKTWTLPPSGGNMDLLCLKNTLIREDASMSVIKHLDWLMIAWNASTSLAENHTIDISELCSTTRYLGLLVFVRLAKSDHYSENEIAKMLKLDVLVSTGCIAKYVVIMWPYENVFVGAKEKRNKLIKCCSSLIRLQNAIELVIEGNVNFRSLNFRPIGQYICHYFSERYDKILWKWLKSMTRDEANEMHKDAVADIRCSAQVVDPREYVEEEFLKLLGYPMSCFCSPDDFYKLLDEIGAINLPSQSDSSNSMSITEAVQYFFTSITDRILVIRNYYCSNDPIRIRCLDNCEKDPTSRNWRSYGDTWVPTRGGWEKKKLIPGRQISKTESSLERFLRVRSSLKINDEDQKVDALELVPQPHYFVPLHKSREFIGCISFGEAFLKLDIAGSVADVNRFEYTIKVLQILANEKLHSLSASARKAVFQVLEALVVHCLKEFKEPMTVRTLITCFIDNLNSGHHYGSAQLLETHRESLMFMDTVLKQFDFKCKESTSNERNIHLFDLPVDCLMEILETISDHQSLINLCLAHQMFSAILDYTEKPWEKLCRFYFKKWQMELVFDKLNFDPCAIDPGNAEYRKQNFASGAKLKVNWRTAYFELKKFFGLMEVYADMIHVCCYCQVLFWKSLGHPCLSENPTCVRVTPKQSCCSLLTLQTDQSVHFTSMAVFAKMYGLTAPAANDSTMQDVASSASPGHDKVLVSVQLPQQYRIRCFDRSLPKDSTLTSLGSCTNSTVLLDTILRGSLFHKSRYVGVFFRQCHTVLNTASKDPNWSMRDMGRHHTVGFLGPGQCNQCQLFHLGTFDCAMLSQYHRLLNKGSNWSTVASMDMGEDCRDGTTCSGTGAPCRPLGAAGWQFWAALLISCWTVALARANAYALSFLKAVTTSGRTTSPFVPR</sequence>